<organism evidence="2 3">
    <name type="scientific">Suhomyces tanzawaensis NRRL Y-17324</name>
    <dbReference type="NCBI Taxonomy" id="984487"/>
    <lineage>
        <taxon>Eukaryota</taxon>
        <taxon>Fungi</taxon>
        <taxon>Dikarya</taxon>
        <taxon>Ascomycota</taxon>
        <taxon>Saccharomycotina</taxon>
        <taxon>Pichiomycetes</taxon>
        <taxon>Debaryomycetaceae</taxon>
        <taxon>Suhomyces</taxon>
    </lineage>
</organism>
<reference evidence="3" key="1">
    <citation type="submission" date="2016-05" db="EMBL/GenBank/DDBJ databases">
        <title>Comparative genomics of biotechnologically important yeasts.</title>
        <authorList>
            <consortium name="DOE Joint Genome Institute"/>
            <person name="Riley R."/>
            <person name="Haridas S."/>
            <person name="Wolfe K.H."/>
            <person name="Lopes M.R."/>
            <person name="Hittinger C.T."/>
            <person name="Goker M."/>
            <person name="Salamov A."/>
            <person name="Wisecaver J."/>
            <person name="Long T.M."/>
            <person name="Aerts A.L."/>
            <person name="Barry K."/>
            <person name="Choi C."/>
            <person name="Clum A."/>
            <person name="Coughlan A.Y."/>
            <person name="Deshpande S."/>
            <person name="Douglass A.P."/>
            <person name="Hanson S.J."/>
            <person name="Klenk H.-P."/>
            <person name="Labutti K."/>
            <person name="Lapidus A."/>
            <person name="Lindquist E."/>
            <person name="Lipzen A."/>
            <person name="Meier-Kolthoff J.P."/>
            <person name="Ohm R.A."/>
            <person name="Otillar R.P."/>
            <person name="Pangilinan J."/>
            <person name="Peng Y."/>
            <person name="Rokas A."/>
            <person name="Rosa C.A."/>
            <person name="Scheuner C."/>
            <person name="Sibirny A.A."/>
            <person name="Slot J.C."/>
            <person name="Stielow J.B."/>
            <person name="Sun H."/>
            <person name="Kurtzman C.P."/>
            <person name="Blackwell M."/>
            <person name="Grigoriev I.V."/>
            <person name="Jeffries T.W."/>
        </authorList>
    </citation>
    <scope>NUCLEOTIDE SEQUENCE [LARGE SCALE GENOMIC DNA]</scope>
    <source>
        <strain evidence="3">NRRL Y-17324</strain>
    </source>
</reference>
<feature type="transmembrane region" description="Helical" evidence="1">
    <location>
        <begin position="15"/>
        <end position="34"/>
    </location>
</feature>
<dbReference type="RefSeq" id="XP_020063648.1">
    <property type="nucleotide sequence ID" value="XM_020207807.1"/>
</dbReference>
<evidence type="ECO:0000256" key="1">
    <source>
        <dbReference type="SAM" id="Phobius"/>
    </source>
</evidence>
<sequence>MVLSVFQTVQGQGNTGLEILLTAFVHIMAVLFMIKRIKGDVRLVVRVQVVRKRRRRRRL</sequence>
<dbReference type="Proteomes" id="UP000094285">
    <property type="component" value="Unassembled WGS sequence"/>
</dbReference>
<evidence type="ECO:0000313" key="2">
    <source>
        <dbReference type="EMBL" id="ODV78526.1"/>
    </source>
</evidence>
<keyword evidence="1" id="KW-0472">Membrane</keyword>
<dbReference type="GeneID" id="30981944"/>
<keyword evidence="1" id="KW-0812">Transmembrane</keyword>
<evidence type="ECO:0000313" key="3">
    <source>
        <dbReference type="Proteomes" id="UP000094285"/>
    </source>
</evidence>
<accession>A0A1E4SGC1</accession>
<keyword evidence="1" id="KW-1133">Transmembrane helix</keyword>
<proteinExistence type="predicted"/>
<keyword evidence="3" id="KW-1185">Reference proteome</keyword>
<gene>
    <name evidence="2" type="ORF">CANTADRAFT_26588</name>
</gene>
<name>A0A1E4SGC1_9ASCO</name>
<protein>
    <submittedName>
        <fullName evidence="2">Uncharacterized protein</fullName>
    </submittedName>
</protein>
<dbReference type="AlphaFoldDB" id="A0A1E4SGC1"/>
<dbReference type="EMBL" id="KV453913">
    <property type="protein sequence ID" value="ODV78526.1"/>
    <property type="molecule type" value="Genomic_DNA"/>
</dbReference>